<feature type="transmembrane region" description="Helical" evidence="1">
    <location>
        <begin position="21"/>
        <end position="42"/>
    </location>
</feature>
<proteinExistence type="predicted"/>
<evidence type="ECO:0000313" key="2">
    <source>
        <dbReference type="EMBL" id="AET31735.1"/>
    </source>
</evidence>
<dbReference type="KEGG" id="pyr:P186_0275"/>
<name>G7VFS8_9CREN</name>
<evidence type="ECO:0000313" key="3">
    <source>
        <dbReference type="Proteomes" id="UP000005867"/>
    </source>
</evidence>
<protein>
    <submittedName>
        <fullName evidence="2">Uncharacterized protein</fullName>
    </submittedName>
</protein>
<reference evidence="2 3" key="1">
    <citation type="journal article" date="2012" name="J. Bacteriol.">
        <title>Complete genome sequence of strain 1860, a crenarchaeon of the genus pyrobaculum able to grow with various electron acceptors.</title>
        <authorList>
            <person name="Mardanov A.V."/>
            <person name="Gumerov V.M."/>
            <person name="Slobodkina G.B."/>
            <person name="Beletsky A.V."/>
            <person name="Bonch-Osmolovskaya E.A."/>
            <person name="Ravin N.V."/>
            <person name="Skryabin K.G."/>
        </authorList>
    </citation>
    <scope>NUCLEOTIDE SEQUENCE [LARGE SCALE GENOMIC DNA]</scope>
    <source>
        <strain evidence="2 3">1860</strain>
    </source>
</reference>
<organism evidence="2 3">
    <name type="scientific">Pyrobaculum ferrireducens</name>
    <dbReference type="NCBI Taxonomy" id="1104324"/>
    <lineage>
        <taxon>Archaea</taxon>
        <taxon>Thermoproteota</taxon>
        <taxon>Thermoprotei</taxon>
        <taxon>Thermoproteales</taxon>
        <taxon>Thermoproteaceae</taxon>
        <taxon>Pyrobaculum</taxon>
    </lineage>
</organism>
<dbReference type="Proteomes" id="UP000005867">
    <property type="component" value="Chromosome"/>
</dbReference>
<dbReference type="HOGENOM" id="CLU_3039205_0_0_2"/>
<keyword evidence="3" id="KW-1185">Reference proteome</keyword>
<sequence length="54" mass="5973">MHPPERCRTQYMKVVKTFETVRVVMKFGIFGVSVVLALTGVLPTNGVDVGFGIF</sequence>
<accession>G7VFS8</accession>
<dbReference type="EMBL" id="CP003098">
    <property type="protein sequence ID" value="AET31735.1"/>
    <property type="molecule type" value="Genomic_DNA"/>
</dbReference>
<keyword evidence="1" id="KW-1133">Transmembrane helix</keyword>
<evidence type="ECO:0000256" key="1">
    <source>
        <dbReference type="SAM" id="Phobius"/>
    </source>
</evidence>
<dbReference type="AlphaFoldDB" id="G7VFS8"/>
<keyword evidence="1" id="KW-0812">Transmembrane</keyword>
<keyword evidence="1" id="KW-0472">Membrane</keyword>
<dbReference type="BioCyc" id="PSP1104324:GJSN-268-MONOMER"/>
<gene>
    <name evidence="2" type="ORF">P186_0275</name>
</gene>